<feature type="domain" description="Protein kinase" evidence="12">
    <location>
        <begin position="26"/>
        <end position="319"/>
    </location>
</feature>
<dbReference type="InterPro" id="IPR011009">
    <property type="entry name" value="Kinase-like_dom_sf"/>
</dbReference>
<keyword evidence="7" id="KW-0547">Nucleotide-binding</keyword>
<dbReference type="SMART" id="SM00220">
    <property type="entry name" value="S_TKc"/>
    <property type="match status" value="1"/>
</dbReference>
<dbReference type="InterPro" id="IPR015943">
    <property type="entry name" value="WD40/YVTN_repeat-like_dom_sf"/>
</dbReference>
<dbReference type="Pfam" id="PF22956">
    <property type="entry name" value="VPS15-like_hel"/>
    <property type="match status" value="1"/>
</dbReference>
<accession>A0A9Q0YFA5</accession>
<dbReference type="SUPFAM" id="SSF48371">
    <property type="entry name" value="ARM repeat"/>
    <property type="match status" value="1"/>
</dbReference>
<evidence type="ECO:0000256" key="5">
    <source>
        <dbReference type="ARBA" id="ARBA00022679"/>
    </source>
</evidence>
<dbReference type="CDD" id="cd13980">
    <property type="entry name" value="STKc_Vps15"/>
    <property type="match status" value="1"/>
</dbReference>
<gene>
    <name evidence="13" type="ORF">HOLleu_38974</name>
</gene>
<dbReference type="Pfam" id="PF00069">
    <property type="entry name" value="Pkinase"/>
    <property type="match status" value="1"/>
</dbReference>
<keyword evidence="4 10" id="KW-0853">WD repeat</keyword>
<feature type="repeat" description="WD" evidence="10">
    <location>
        <begin position="1434"/>
        <end position="1469"/>
    </location>
</feature>
<feature type="compositionally biased region" description="Polar residues" evidence="11">
    <location>
        <begin position="977"/>
        <end position="990"/>
    </location>
</feature>
<dbReference type="GO" id="GO:0034272">
    <property type="term" value="C:phosphatidylinositol 3-kinase complex, class III, type II"/>
    <property type="evidence" value="ECO:0007669"/>
    <property type="project" value="TreeGrafter"/>
</dbReference>
<dbReference type="SUPFAM" id="SSF50978">
    <property type="entry name" value="WD40 repeat-like"/>
    <property type="match status" value="1"/>
</dbReference>
<evidence type="ECO:0000256" key="10">
    <source>
        <dbReference type="PROSITE-ProRule" id="PRU00221"/>
    </source>
</evidence>
<feature type="region of interest" description="Disordered" evidence="11">
    <location>
        <begin position="838"/>
        <end position="1015"/>
    </location>
</feature>
<keyword evidence="3" id="KW-0723">Serine/threonine-protein kinase</keyword>
<evidence type="ECO:0000256" key="4">
    <source>
        <dbReference type="ARBA" id="ARBA00022574"/>
    </source>
</evidence>
<dbReference type="InterPro" id="IPR008271">
    <property type="entry name" value="Ser/Thr_kinase_AS"/>
</dbReference>
<evidence type="ECO:0000256" key="3">
    <source>
        <dbReference type="ARBA" id="ARBA00022527"/>
    </source>
</evidence>
<dbReference type="OrthoDB" id="242910at2759"/>
<dbReference type="GO" id="GO:0016236">
    <property type="term" value="P:macroautophagy"/>
    <property type="evidence" value="ECO:0007669"/>
    <property type="project" value="InterPro"/>
</dbReference>
<evidence type="ECO:0000256" key="1">
    <source>
        <dbReference type="ARBA" id="ARBA00004419"/>
    </source>
</evidence>
<protein>
    <recommendedName>
        <fullName evidence="2">non-specific serine/threonine protein kinase</fullName>
        <ecNumber evidence="2">2.7.11.1</ecNumber>
    </recommendedName>
</protein>
<dbReference type="PANTHER" id="PTHR17583:SF0">
    <property type="entry name" value="PHOSPHOINOSITIDE 3-KINASE REGULATORY SUBUNIT 4"/>
    <property type="match status" value="1"/>
</dbReference>
<dbReference type="GO" id="GO:0071561">
    <property type="term" value="C:nucleus-vacuole junction"/>
    <property type="evidence" value="ECO:0007669"/>
    <property type="project" value="TreeGrafter"/>
</dbReference>
<dbReference type="FunFam" id="1.25.10.10:FF:000342">
    <property type="entry name" value="Serine/threonine-protein kinase VPS15"/>
    <property type="match status" value="1"/>
</dbReference>
<keyword evidence="5" id="KW-0808">Transferase</keyword>
<dbReference type="PROSITE" id="PS00108">
    <property type="entry name" value="PROTEIN_KINASE_ST"/>
    <property type="match status" value="1"/>
</dbReference>
<proteinExistence type="predicted"/>
<keyword evidence="9" id="KW-0067">ATP-binding</keyword>
<sequence length="1469" mass="164446">MGNQLTGIAPSQILPVEHYLTDVSDYEFDSSLGSTRFFKVAKAKFKEGHAVVKVFVIHDPSLPLKLYKKQLEEIKEKLSQASNCLPFMRSTLSDKAALLFRQYVRNNLYDRISTRPFLIEIEKKWIAFQLLCALNQAHKVKVCHGDIKSENVMVTGWNWVLLTDFASFKPTYLPADNPADFSFFFDTSRRRTCYIAPERFVESNSGKQNDFTISQEMEGLPGASYIQSGELTPSMDIFSAGCVIAELFTEGHAPFDLSQLLSYCTQGPDSFNPEANLSRIEDDNIRNLVTHMLQKDPSKRLSAERYLQEWRGTAFPEYFYKYLKIYLGKFSETPIYPADEKISILVKDLRTILDNLCPNGMDNVPSRQRGNGIVIILSLVTSCLRTLKFCVSKLASLKILQALSKHLPDDLILDRVIPYILYFMHDPFPRVRAEAMRVLTVTLSLVTTVPRSDANIFPEYILPSIAHVAQDEITLVKVAYAENVATLAEIALRFLEKIQLDACHQPNGEADMTQESYVQYQASYEDELRNLHEMIQQRVVVLLSDPENIVKQTLLENGITKLCVFFGKQKANDILLSHMITFLNDKDDWQLRGAFFDTLVGVAAYVGWQSSNILKPLLQQGLYDSEEFVICKAANALKALIELKLLQKPVILELARDCIPCLCHPNLWVRQSIAGVVGAMAKTFNVADVHCNLITLVNPYIKKQIIQLDNVPLILSVLKAPVSRQVFDYILKSSLVRPFFKILRLRKTRREIARHSQKPDYSDPQEPVLSQMLRKLVSQGMTEEDEDKIISLEGLIIKQHDTKVSSNDLSPASPDSHFQPGSINLYQMRYIKQNHAVMGKVHDSKQESRERSQYKKTSKSKGSSDSSGVNEDWKAMFGESNTTKQSQQTQKMAIAQQQMQQKQESMNFPVQPGQDALNTIQTTGPTPPQPSQEDSEPTHPPPLPPPSVASEGTDTVKTTTPNVLSPEATKPEETVPRSATDSVTKQQGDGTPQGPGKEQAEGISTKQSSISMSQLQAVAEGIPVKRTASSDSKPHPIQVRFSHCKQDLRRLVIKKRAQYSEDLSKRQSIIKVAEEKKTPDINWKPKGQLIAHLHEHKAAINRIQVSSEHEYFATASDDGTVKIWDCGKLMGKAFIHRSKATYNRQAGKIQALCFCQSSTSVVSSSDDGSIHVFSLDASSMSTVHRLNLDVAEEGKVVDITHFDTGAKSVLAFATTQGYLIGKDLRAPDEAWRLKNEPKYGLITSFTMDPGQSWMALGTSNGVHIGWDLRFQLPIATLNHPGGCRVRRMIQHPFHSSWIISSVQGNNEVSMWDMETGARQVTLWASPYPALSETQTSNHSVYAMATIPSNDQHPCLLTTGSDQRIRYWNLAEPEQSGIVMGSVNDSPLQPLVQYSKRIIDGTEVIVETQSSQKSPVGAGSSTTDDVSRRYMDQIPAGHRDIITDIAVFKSVANAEAVVTSSHDGVLKIWK</sequence>
<evidence type="ECO:0000259" key="12">
    <source>
        <dbReference type="PROSITE" id="PS50011"/>
    </source>
</evidence>
<dbReference type="InterPro" id="IPR016024">
    <property type="entry name" value="ARM-type_fold"/>
</dbReference>
<dbReference type="GO" id="GO:0045324">
    <property type="term" value="P:late endosome to vacuole transport"/>
    <property type="evidence" value="ECO:0007669"/>
    <property type="project" value="InterPro"/>
</dbReference>
<dbReference type="SUPFAM" id="SSF56112">
    <property type="entry name" value="Protein kinase-like (PK-like)"/>
    <property type="match status" value="1"/>
</dbReference>
<feature type="compositionally biased region" description="Pro residues" evidence="11">
    <location>
        <begin position="938"/>
        <end position="947"/>
    </location>
</feature>
<feature type="compositionally biased region" description="Basic and acidic residues" evidence="11">
    <location>
        <begin position="840"/>
        <end position="853"/>
    </location>
</feature>
<keyword evidence="14" id="KW-1185">Reference proteome</keyword>
<dbReference type="SMART" id="SM00320">
    <property type="entry name" value="WD40"/>
    <property type="match status" value="5"/>
</dbReference>
<dbReference type="GO" id="GO:0034271">
    <property type="term" value="C:phosphatidylinositol 3-kinase complex, class III, type I"/>
    <property type="evidence" value="ECO:0007669"/>
    <property type="project" value="TreeGrafter"/>
</dbReference>
<dbReference type="GO" id="GO:0005776">
    <property type="term" value="C:autophagosome"/>
    <property type="evidence" value="ECO:0007669"/>
    <property type="project" value="UniProtKB-SubCell"/>
</dbReference>
<dbReference type="InterPro" id="IPR045162">
    <property type="entry name" value="Vps15-like"/>
</dbReference>
<keyword evidence="6" id="KW-0677">Repeat</keyword>
<dbReference type="InterPro" id="IPR011989">
    <property type="entry name" value="ARM-like"/>
</dbReference>
<dbReference type="Gene3D" id="1.10.510.10">
    <property type="entry name" value="Transferase(Phosphotransferase) domain 1"/>
    <property type="match status" value="1"/>
</dbReference>
<comment type="subcellular location">
    <subcellularLocation>
        <location evidence="1">Cytoplasmic vesicle</location>
        <location evidence="1">Autophagosome</location>
    </subcellularLocation>
</comment>
<dbReference type="GO" id="GO:0004674">
    <property type="term" value="F:protein serine/threonine kinase activity"/>
    <property type="evidence" value="ECO:0007669"/>
    <property type="project" value="UniProtKB-KW"/>
</dbReference>
<dbReference type="Gene3D" id="1.25.10.10">
    <property type="entry name" value="Leucine-rich Repeat Variant"/>
    <property type="match status" value="2"/>
</dbReference>
<dbReference type="Proteomes" id="UP001152320">
    <property type="component" value="Chromosome 21"/>
</dbReference>
<dbReference type="InterPro" id="IPR000719">
    <property type="entry name" value="Prot_kinase_dom"/>
</dbReference>
<evidence type="ECO:0000313" key="13">
    <source>
        <dbReference type="EMBL" id="KAJ8021698.1"/>
    </source>
</evidence>
<organism evidence="13 14">
    <name type="scientific">Holothuria leucospilota</name>
    <name type="common">Black long sea cucumber</name>
    <name type="synonym">Mertensiothuria leucospilota</name>
    <dbReference type="NCBI Taxonomy" id="206669"/>
    <lineage>
        <taxon>Eukaryota</taxon>
        <taxon>Metazoa</taxon>
        <taxon>Echinodermata</taxon>
        <taxon>Eleutherozoa</taxon>
        <taxon>Echinozoa</taxon>
        <taxon>Holothuroidea</taxon>
        <taxon>Aspidochirotacea</taxon>
        <taxon>Aspidochirotida</taxon>
        <taxon>Holothuriidae</taxon>
        <taxon>Holothuria</taxon>
    </lineage>
</organism>
<dbReference type="GO" id="GO:0005770">
    <property type="term" value="C:late endosome"/>
    <property type="evidence" value="ECO:0007669"/>
    <property type="project" value="TreeGrafter"/>
</dbReference>
<dbReference type="PROSITE" id="PS50294">
    <property type="entry name" value="WD_REPEATS_REGION"/>
    <property type="match status" value="2"/>
</dbReference>
<dbReference type="PROSITE" id="PS50082">
    <property type="entry name" value="WD_REPEATS_2"/>
    <property type="match status" value="2"/>
</dbReference>
<dbReference type="GO" id="GO:0006623">
    <property type="term" value="P:protein targeting to vacuole"/>
    <property type="evidence" value="ECO:0007669"/>
    <property type="project" value="TreeGrafter"/>
</dbReference>
<comment type="caution">
    <text evidence="13">The sequence shown here is derived from an EMBL/GenBank/DDBJ whole genome shotgun (WGS) entry which is preliminary data.</text>
</comment>
<dbReference type="GO" id="GO:0005524">
    <property type="term" value="F:ATP binding"/>
    <property type="evidence" value="ECO:0007669"/>
    <property type="project" value="UniProtKB-KW"/>
</dbReference>
<dbReference type="Gene3D" id="2.130.10.10">
    <property type="entry name" value="YVTN repeat-like/Quinoprotein amine dehydrogenase"/>
    <property type="match status" value="2"/>
</dbReference>
<keyword evidence="8" id="KW-0418">Kinase</keyword>
<feature type="compositionally biased region" description="Low complexity" evidence="11">
    <location>
        <begin position="882"/>
        <end position="903"/>
    </location>
</feature>
<dbReference type="InterPro" id="IPR055231">
    <property type="entry name" value="2AA_helical"/>
</dbReference>
<evidence type="ECO:0000256" key="2">
    <source>
        <dbReference type="ARBA" id="ARBA00012513"/>
    </source>
</evidence>
<dbReference type="FunFam" id="1.10.510.10:FF:000497">
    <property type="entry name" value="Phosphoinositide 3-kinase regulatory subunit"/>
    <property type="match status" value="1"/>
</dbReference>
<evidence type="ECO:0000256" key="6">
    <source>
        <dbReference type="ARBA" id="ARBA00022737"/>
    </source>
</evidence>
<dbReference type="InterPro" id="IPR036322">
    <property type="entry name" value="WD40_repeat_dom_sf"/>
</dbReference>
<evidence type="ECO:0000313" key="14">
    <source>
        <dbReference type="Proteomes" id="UP001152320"/>
    </source>
</evidence>
<dbReference type="PROSITE" id="PS50011">
    <property type="entry name" value="PROTEIN_KINASE_DOM"/>
    <property type="match status" value="1"/>
</dbReference>
<evidence type="ECO:0000256" key="7">
    <source>
        <dbReference type="ARBA" id="ARBA00022741"/>
    </source>
</evidence>
<evidence type="ECO:0000256" key="9">
    <source>
        <dbReference type="ARBA" id="ARBA00022840"/>
    </source>
</evidence>
<dbReference type="EC" id="2.7.11.1" evidence="2"/>
<feature type="compositionally biased region" description="Polar residues" evidence="11">
    <location>
        <begin position="1002"/>
        <end position="1015"/>
    </location>
</feature>
<dbReference type="InterPro" id="IPR001680">
    <property type="entry name" value="WD40_rpt"/>
</dbReference>
<feature type="compositionally biased region" description="Polar residues" evidence="11">
    <location>
        <begin position="950"/>
        <end position="963"/>
    </location>
</feature>
<dbReference type="PANTHER" id="PTHR17583">
    <property type="entry name" value="PHOSPHOINOSITIDE 3-KINASE REGULATORY SUBUNIT 4"/>
    <property type="match status" value="1"/>
</dbReference>
<evidence type="ECO:0000256" key="11">
    <source>
        <dbReference type="SAM" id="MobiDB-lite"/>
    </source>
</evidence>
<feature type="repeat" description="WD" evidence="10">
    <location>
        <begin position="1093"/>
        <end position="1125"/>
    </location>
</feature>
<evidence type="ECO:0000256" key="8">
    <source>
        <dbReference type="ARBA" id="ARBA00022777"/>
    </source>
</evidence>
<dbReference type="Pfam" id="PF00400">
    <property type="entry name" value="WD40"/>
    <property type="match status" value="2"/>
</dbReference>
<dbReference type="EMBL" id="JAIZAY010000021">
    <property type="protein sequence ID" value="KAJ8021698.1"/>
    <property type="molecule type" value="Genomic_DNA"/>
</dbReference>
<reference evidence="13" key="1">
    <citation type="submission" date="2021-10" db="EMBL/GenBank/DDBJ databases">
        <title>Tropical sea cucumber genome reveals ecological adaptation and Cuvierian tubules defense mechanism.</title>
        <authorList>
            <person name="Chen T."/>
        </authorList>
    </citation>
    <scope>NUCLEOTIDE SEQUENCE</scope>
    <source>
        <strain evidence="13">Nanhai2018</strain>
        <tissue evidence="13">Muscle</tissue>
    </source>
</reference>
<name>A0A9Q0YFA5_HOLLE</name>